<keyword evidence="8 10" id="KW-0131">Cell cycle</keyword>
<dbReference type="Pfam" id="PF08245">
    <property type="entry name" value="Mur_ligase_M"/>
    <property type="match status" value="1"/>
</dbReference>
<dbReference type="NCBIfam" id="TIGR01143">
    <property type="entry name" value="murF"/>
    <property type="match status" value="1"/>
</dbReference>
<dbReference type="GO" id="GO:0005524">
    <property type="term" value="F:ATP binding"/>
    <property type="evidence" value="ECO:0007669"/>
    <property type="project" value="UniProtKB-UniRule"/>
</dbReference>
<feature type="binding site" evidence="10">
    <location>
        <begin position="115"/>
        <end position="121"/>
    </location>
    <ligand>
        <name>ATP</name>
        <dbReference type="ChEBI" id="CHEBI:30616"/>
    </ligand>
</feature>
<dbReference type="EC" id="6.3.2.10" evidence="10 11"/>
<evidence type="ECO:0000313" key="16">
    <source>
        <dbReference type="Proteomes" id="UP000010802"/>
    </source>
</evidence>
<gene>
    <name evidence="10" type="primary">murF</name>
    <name evidence="15" type="ordered locus">TEPIRE1_1237</name>
</gene>
<protein>
    <recommendedName>
        <fullName evidence="10 11">UDP-N-acetylmuramoyl-tripeptide--D-alanyl-D-alanine ligase</fullName>
        <ecNumber evidence="10 11">6.3.2.10</ecNumber>
    </recommendedName>
    <alternativeName>
        <fullName evidence="10">D-alanyl-D-alanine-adding enzyme</fullName>
    </alternativeName>
</protein>
<keyword evidence="7 10" id="KW-0573">Peptidoglycan synthesis</keyword>
<dbReference type="SUPFAM" id="SSF53623">
    <property type="entry name" value="MurD-like peptide ligases, catalytic domain"/>
    <property type="match status" value="1"/>
</dbReference>
<dbReference type="UniPathway" id="UPA00219"/>
<evidence type="ECO:0000256" key="1">
    <source>
        <dbReference type="ARBA" id="ARBA00022490"/>
    </source>
</evidence>
<dbReference type="OrthoDB" id="9801978at2"/>
<dbReference type="GO" id="GO:0051301">
    <property type="term" value="P:cell division"/>
    <property type="evidence" value="ECO:0007669"/>
    <property type="project" value="UniProtKB-KW"/>
</dbReference>
<dbReference type="eggNOG" id="COG0770">
    <property type="taxonomic scope" value="Bacteria"/>
</dbReference>
<dbReference type="PANTHER" id="PTHR43024">
    <property type="entry name" value="UDP-N-ACETYLMURAMOYL-TRIPEPTIDE--D-ALANYL-D-ALANINE LIGASE"/>
    <property type="match status" value="1"/>
</dbReference>
<dbReference type="Gene3D" id="3.40.1390.10">
    <property type="entry name" value="MurE/MurF, N-terminal domain"/>
    <property type="match status" value="1"/>
</dbReference>
<dbReference type="PANTHER" id="PTHR43024:SF1">
    <property type="entry name" value="UDP-N-ACETYLMURAMOYL-TRIPEPTIDE--D-ALANYL-D-ALANINE LIGASE"/>
    <property type="match status" value="1"/>
</dbReference>
<dbReference type="SUPFAM" id="SSF53244">
    <property type="entry name" value="MurD-like peptide ligases, peptide-binding domain"/>
    <property type="match status" value="1"/>
</dbReference>
<dbReference type="Gene3D" id="3.90.190.20">
    <property type="entry name" value="Mur ligase, C-terminal domain"/>
    <property type="match status" value="1"/>
</dbReference>
<dbReference type="RefSeq" id="WP_013778205.1">
    <property type="nucleotide sequence ID" value="NC_015519.1"/>
</dbReference>
<dbReference type="STRING" id="1209989.TepRe1_1136"/>
<dbReference type="GO" id="GO:0009252">
    <property type="term" value="P:peptidoglycan biosynthetic process"/>
    <property type="evidence" value="ECO:0007669"/>
    <property type="project" value="UniProtKB-UniRule"/>
</dbReference>
<dbReference type="InterPro" id="IPR004101">
    <property type="entry name" value="Mur_ligase_C"/>
</dbReference>
<dbReference type="HOGENOM" id="CLU_031507_1_1_9"/>
<dbReference type="GO" id="GO:0008360">
    <property type="term" value="P:regulation of cell shape"/>
    <property type="evidence" value="ECO:0007669"/>
    <property type="project" value="UniProtKB-KW"/>
</dbReference>
<dbReference type="InterPro" id="IPR036615">
    <property type="entry name" value="Mur_ligase_C_dom_sf"/>
</dbReference>
<dbReference type="SUPFAM" id="SSF63418">
    <property type="entry name" value="MurE/MurF N-terminal domain"/>
    <property type="match status" value="1"/>
</dbReference>
<dbReference type="InterPro" id="IPR036565">
    <property type="entry name" value="Mur-like_cat_sf"/>
</dbReference>
<feature type="domain" description="Mur ligase central" evidence="14">
    <location>
        <begin position="113"/>
        <end position="298"/>
    </location>
</feature>
<dbReference type="HAMAP" id="MF_02019">
    <property type="entry name" value="MurF"/>
    <property type="match status" value="1"/>
</dbReference>
<evidence type="ECO:0000256" key="7">
    <source>
        <dbReference type="ARBA" id="ARBA00022984"/>
    </source>
</evidence>
<name>F4LT13_TEPAE</name>
<dbReference type="GO" id="GO:0071555">
    <property type="term" value="P:cell wall organization"/>
    <property type="evidence" value="ECO:0007669"/>
    <property type="project" value="UniProtKB-KW"/>
</dbReference>
<evidence type="ECO:0000256" key="10">
    <source>
        <dbReference type="HAMAP-Rule" id="MF_02019"/>
    </source>
</evidence>
<reference evidence="16" key="1">
    <citation type="journal article" date="2013" name="Genome Announc.">
        <title>First genome sequence of a syntrophic acetate-oxidizing bacterium, Tepidanaerobacter acetatoxydans strain Re1.</title>
        <authorList>
            <person name="Manzoor S."/>
            <person name="Bongcam-Rudloff E."/>
            <person name="Schnurer A."/>
            <person name="Muller B."/>
        </authorList>
    </citation>
    <scope>NUCLEOTIDE SEQUENCE [LARGE SCALE GENOMIC DNA]</scope>
    <source>
        <strain evidence="16">Re1</strain>
    </source>
</reference>
<dbReference type="AlphaFoldDB" id="F4LT13"/>
<evidence type="ECO:0000259" key="13">
    <source>
        <dbReference type="Pfam" id="PF02875"/>
    </source>
</evidence>
<evidence type="ECO:0000259" key="12">
    <source>
        <dbReference type="Pfam" id="PF01225"/>
    </source>
</evidence>
<dbReference type="GO" id="GO:0008766">
    <property type="term" value="F:UDP-N-acetylmuramoylalanyl-D-glutamyl-2,6-diaminopimelate-D-alanyl-D-alanine ligase activity"/>
    <property type="evidence" value="ECO:0007669"/>
    <property type="project" value="RHEA"/>
</dbReference>
<feature type="domain" description="Mur ligase C-terminal" evidence="13">
    <location>
        <begin position="321"/>
        <end position="447"/>
    </location>
</feature>
<keyword evidence="2 10" id="KW-0436">Ligase</keyword>
<evidence type="ECO:0000256" key="5">
    <source>
        <dbReference type="ARBA" id="ARBA00022840"/>
    </source>
</evidence>
<comment type="catalytic activity">
    <reaction evidence="10 11">
        <text>D-alanyl-D-alanine + UDP-N-acetyl-alpha-D-muramoyl-L-alanyl-gamma-D-glutamyl-meso-2,6-diaminopimelate + ATP = UDP-N-acetyl-alpha-D-muramoyl-L-alanyl-gamma-D-glutamyl-meso-2,6-diaminopimeloyl-D-alanyl-D-alanine + ADP + phosphate + H(+)</text>
        <dbReference type="Rhea" id="RHEA:28374"/>
        <dbReference type="ChEBI" id="CHEBI:15378"/>
        <dbReference type="ChEBI" id="CHEBI:30616"/>
        <dbReference type="ChEBI" id="CHEBI:43474"/>
        <dbReference type="ChEBI" id="CHEBI:57822"/>
        <dbReference type="ChEBI" id="CHEBI:61386"/>
        <dbReference type="ChEBI" id="CHEBI:83905"/>
        <dbReference type="ChEBI" id="CHEBI:456216"/>
        <dbReference type="EC" id="6.3.2.10"/>
    </reaction>
</comment>
<dbReference type="GO" id="GO:0047480">
    <property type="term" value="F:UDP-N-acetylmuramoyl-tripeptide-D-alanyl-D-alanine ligase activity"/>
    <property type="evidence" value="ECO:0007669"/>
    <property type="project" value="UniProtKB-UniRule"/>
</dbReference>
<dbReference type="Gene3D" id="3.40.1190.10">
    <property type="entry name" value="Mur-like, catalytic domain"/>
    <property type="match status" value="1"/>
</dbReference>
<keyword evidence="6 10" id="KW-0133">Cell shape</keyword>
<evidence type="ECO:0000256" key="2">
    <source>
        <dbReference type="ARBA" id="ARBA00022598"/>
    </source>
</evidence>
<proteinExistence type="inferred from homology"/>
<organism evidence="15 16">
    <name type="scientific">Tepidanaerobacter acetatoxydans (strain DSM 21804 / JCM 16047 / Re1)</name>
    <dbReference type="NCBI Taxonomy" id="1209989"/>
    <lineage>
        <taxon>Bacteria</taxon>
        <taxon>Bacillati</taxon>
        <taxon>Bacillota</taxon>
        <taxon>Clostridia</taxon>
        <taxon>Thermosediminibacterales</taxon>
        <taxon>Tepidanaerobacteraceae</taxon>
        <taxon>Tepidanaerobacter</taxon>
    </lineage>
</organism>
<dbReference type="Pfam" id="PF01225">
    <property type="entry name" value="Mur_ligase"/>
    <property type="match status" value="1"/>
</dbReference>
<dbReference type="PATRIC" id="fig|1209989.3.peg.1373"/>
<dbReference type="InterPro" id="IPR000713">
    <property type="entry name" value="Mur_ligase_N"/>
</dbReference>
<dbReference type="Pfam" id="PF02875">
    <property type="entry name" value="Mur_ligase_C"/>
    <property type="match status" value="1"/>
</dbReference>
<evidence type="ECO:0000256" key="9">
    <source>
        <dbReference type="ARBA" id="ARBA00023316"/>
    </source>
</evidence>
<evidence type="ECO:0000259" key="14">
    <source>
        <dbReference type="Pfam" id="PF08245"/>
    </source>
</evidence>
<comment type="similarity">
    <text evidence="10">Belongs to the MurCDEF family. MurF subfamily.</text>
</comment>
<keyword evidence="5 10" id="KW-0067">ATP-binding</keyword>
<keyword evidence="4 10" id="KW-0547">Nucleotide-binding</keyword>
<dbReference type="KEGG" id="tae:TepiRe1_1237"/>
<evidence type="ECO:0000256" key="6">
    <source>
        <dbReference type="ARBA" id="ARBA00022960"/>
    </source>
</evidence>
<comment type="pathway">
    <text evidence="10 11">Cell wall biogenesis; peptidoglycan biosynthesis.</text>
</comment>
<accession>F4LT13</accession>
<evidence type="ECO:0000256" key="4">
    <source>
        <dbReference type="ARBA" id="ARBA00022741"/>
    </source>
</evidence>
<evidence type="ECO:0000256" key="11">
    <source>
        <dbReference type="RuleBase" id="RU004136"/>
    </source>
</evidence>
<feature type="domain" description="Mur ligase N-terminal catalytic" evidence="12">
    <location>
        <begin position="26"/>
        <end position="91"/>
    </location>
</feature>
<dbReference type="EMBL" id="HF563609">
    <property type="protein sequence ID" value="CCP25968.1"/>
    <property type="molecule type" value="Genomic_DNA"/>
</dbReference>
<evidence type="ECO:0000256" key="8">
    <source>
        <dbReference type="ARBA" id="ARBA00023306"/>
    </source>
</evidence>
<dbReference type="InterPro" id="IPR051046">
    <property type="entry name" value="MurCDEF_CellWall_CoF430Synth"/>
</dbReference>
<dbReference type="InterPro" id="IPR035911">
    <property type="entry name" value="MurE/MurF_N"/>
</dbReference>
<dbReference type="InterPro" id="IPR013221">
    <property type="entry name" value="Mur_ligase_cen"/>
</dbReference>
<dbReference type="GO" id="GO:0005737">
    <property type="term" value="C:cytoplasm"/>
    <property type="evidence" value="ECO:0007669"/>
    <property type="project" value="UniProtKB-SubCell"/>
</dbReference>
<sequence>MKALTIKEVIKYTSGEYLGNQFNIQITGVSTDSRTINKGELFVPLTGPNFDGHDFIERAFEKGAAAILCDKNKRSKVDNLPIKNIIFVDNPQSALLSLSAYYRRLFDIPFVAITGSVGKTTTKEMTAEILNMRFKVLKTSGNLNNEIGLPLTIFRLEEGYQVGVVELGMSALGEISRMASVVRPKIAVITNIGIAHIEKLGSKQNIARAKMEILEPLGENDLAVLNGDCQELWDARKTIVPKTVFFGQERGDIKARNIKSNSTNELEFDIYGCYGEMTFKALLPGIHNVNNALAAIAVGFEMGLTKEEIQQGFLNLKLPEMRLQFKKSYFGADIIDDAYNANPDSMKSALDFLQQYSYGKKRAVILGDMLELGDLSEKAHFEIGKYAAERADIFIAVGNYAQSFKKGALQGHLDSRYIHTFLTVKEAVGEIKKLVEDCDIILIKASRGMKMEQITQTLVRGS</sequence>
<dbReference type="KEGG" id="tep:TepRe1_1136"/>
<keyword evidence="9 10" id="KW-0961">Cell wall biogenesis/degradation</keyword>
<dbReference type="InterPro" id="IPR005863">
    <property type="entry name" value="UDP-N-AcMur_synth"/>
</dbReference>
<keyword evidence="3 10" id="KW-0132">Cell division</keyword>
<comment type="function">
    <text evidence="10 11">Involved in cell wall formation. Catalyzes the final step in the synthesis of UDP-N-acetylmuramoyl-pentapeptide, the precursor of murein.</text>
</comment>
<evidence type="ECO:0000256" key="3">
    <source>
        <dbReference type="ARBA" id="ARBA00022618"/>
    </source>
</evidence>
<keyword evidence="1 10" id="KW-0963">Cytoplasm</keyword>
<keyword evidence="16" id="KW-1185">Reference proteome</keyword>
<comment type="subcellular location">
    <subcellularLocation>
        <location evidence="10 11">Cytoplasm</location>
    </subcellularLocation>
</comment>
<accession>L0S257</accession>
<dbReference type="Proteomes" id="UP000010802">
    <property type="component" value="Chromosome"/>
</dbReference>
<evidence type="ECO:0000313" key="15">
    <source>
        <dbReference type="EMBL" id="CCP25968.1"/>
    </source>
</evidence>